<dbReference type="InterPro" id="IPR029058">
    <property type="entry name" value="AB_hydrolase_fold"/>
</dbReference>
<dbReference type="EC" id="3.1.1.-" evidence="6"/>
<dbReference type="InterPro" id="IPR050309">
    <property type="entry name" value="Type-B_Carboxylest/Lipase"/>
</dbReference>
<evidence type="ECO:0000256" key="2">
    <source>
        <dbReference type="ARBA" id="ARBA00022487"/>
    </source>
</evidence>
<evidence type="ECO:0000259" key="7">
    <source>
        <dbReference type="Pfam" id="PF00135"/>
    </source>
</evidence>
<accession>A0AAV1LXJ9</accession>
<dbReference type="AlphaFoldDB" id="A0AAV1LXJ9"/>
<name>A0AAV1LXJ9_9NEOP</name>
<keyword evidence="5" id="KW-0325">Glycoprotein</keyword>
<evidence type="ECO:0000256" key="6">
    <source>
        <dbReference type="RuleBase" id="RU361235"/>
    </source>
</evidence>
<dbReference type="InterPro" id="IPR019826">
    <property type="entry name" value="Carboxylesterase_B_AS"/>
</dbReference>
<comment type="similarity">
    <text evidence="1 6">Belongs to the type-B carboxylesterase/lipase family.</text>
</comment>
<evidence type="ECO:0000256" key="1">
    <source>
        <dbReference type="ARBA" id="ARBA00005964"/>
    </source>
</evidence>
<dbReference type="EMBL" id="CAVLGL010000104">
    <property type="protein sequence ID" value="CAK1598832.1"/>
    <property type="molecule type" value="Genomic_DNA"/>
</dbReference>
<evidence type="ECO:0000256" key="4">
    <source>
        <dbReference type="ARBA" id="ARBA00023157"/>
    </source>
</evidence>
<gene>
    <name evidence="8" type="ORF">PARMNEM_LOCUS17777</name>
</gene>
<dbReference type="Pfam" id="PF00135">
    <property type="entry name" value="COesterase"/>
    <property type="match status" value="1"/>
</dbReference>
<reference evidence="8 9" key="1">
    <citation type="submission" date="2023-11" db="EMBL/GenBank/DDBJ databases">
        <authorList>
            <person name="Hedman E."/>
            <person name="Englund M."/>
            <person name="Stromberg M."/>
            <person name="Nyberg Akerstrom W."/>
            <person name="Nylinder S."/>
            <person name="Jareborg N."/>
            <person name="Kallberg Y."/>
            <person name="Kronander E."/>
        </authorList>
    </citation>
    <scope>NUCLEOTIDE SEQUENCE [LARGE SCALE GENOMIC DNA]</scope>
</reference>
<sequence>MSLPDDSKYVVKTEEGPVCGYIDKVDGKSYYKFKKIPYARPPIGSLRFLPPLPIKPWDEELDCTQDAPLPFSYFVNNQIVGSEDCLYIEICTPKICTDKLLPVMFWIGGFSFICYMDSILDPKLIVEQDIVFVRCGYRMGPFGFLSINEFVAPGNNGLKDIVMALQWIQRNIRAFGGDPDNVTIFGISSGASLVHYMMLSPMASGLFHKAIIQSASAINNWSLEKNPTQPVIKLAKELKITKTDIVEIVKELKNVPPMDIMKACIELIKELQFGESVTFDSLFKPCIENEFESIPIFLSKSPAVILKSGVVNKVPFIIGVNNAEASVLDYLKGIFFDNYERKNENVNLLVPKSIANETLSNKISQKILDFYLDGEQTFREDSKQQYVQMMSDYYFLYNVNKTIRIQKQMAPECPLYYYIINYGGEWSVPKMLDFFNNSGHAAEIPFLFSVILPDGSLCKGSRDSMITRCRIIKMWTNFAKYGNPTPEENDPLLKITWDPVTSKDELNYLSISPNLTKGVNPFHERMSFWEQLHKENKFLRVVAHLDDIGVFW</sequence>
<feature type="domain" description="Carboxylesterase type B" evidence="7">
    <location>
        <begin position="9"/>
        <end position="529"/>
    </location>
</feature>
<keyword evidence="4" id="KW-1015">Disulfide bond</keyword>
<dbReference type="PANTHER" id="PTHR11559">
    <property type="entry name" value="CARBOXYLESTERASE"/>
    <property type="match status" value="1"/>
</dbReference>
<evidence type="ECO:0000313" key="8">
    <source>
        <dbReference type="EMBL" id="CAK1598832.1"/>
    </source>
</evidence>
<proteinExistence type="inferred from homology"/>
<keyword evidence="2" id="KW-0719">Serine esterase</keyword>
<dbReference type="InterPro" id="IPR002018">
    <property type="entry name" value="CarbesteraseB"/>
</dbReference>
<keyword evidence="9" id="KW-1185">Reference proteome</keyword>
<protein>
    <recommendedName>
        <fullName evidence="6">Carboxylic ester hydrolase</fullName>
        <ecNumber evidence="6">3.1.1.-</ecNumber>
    </recommendedName>
</protein>
<dbReference type="GO" id="GO:0052689">
    <property type="term" value="F:carboxylic ester hydrolase activity"/>
    <property type="evidence" value="ECO:0007669"/>
    <property type="project" value="UniProtKB-KW"/>
</dbReference>
<evidence type="ECO:0000256" key="3">
    <source>
        <dbReference type="ARBA" id="ARBA00022801"/>
    </source>
</evidence>
<dbReference type="SUPFAM" id="SSF53474">
    <property type="entry name" value="alpha/beta-Hydrolases"/>
    <property type="match status" value="1"/>
</dbReference>
<evidence type="ECO:0000313" key="9">
    <source>
        <dbReference type="Proteomes" id="UP001314205"/>
    </source>
</evidence>
<dbReference type="Proteomes" id="UP001314205">
    <property type="component" value="Unassembled WGS sequence"/>
</dbReference>
<comment type="caution">
    <text evidence="8">The sequence shown here is derived from an EMBL/GenBank/DDBJ whole genome shotgun (WGS) entry which is preliminary data.</text>
</comment>
<organism evidence="8 9">
    <name type="scientific">Parnassius mnemosyne</name>
    <name type="common">clouded apollo</name>
    <dbReference type="NCBI Taxonomy" id="213953"/>
    <lineage>
        <taxon>Eukaryota</taxon>
        <taxon>Metazoa</taxon>
        <taxon>Ecdysozoa</taxon>
        <taxon>Arthropoda</taxon>
        <taxon>Hexapoda</taxon>
        <taxon>Insecta</taxon>
        <taxon>Pterygota</taxon>
        <taxon>Neoptera</taxon>
        <taxon>Endopterygota</taxon>
        <taxon>Lepidoptera</taxon>
        <taxon>Glossata</taxon>
        <taxon>Ditrysia</taxon>
        <taxon>Papilionoidea</taxon>
        <taxon>Papilionidae</taxon>
        <taxon>Parnassiinae</taxon>
        <taxon>Parnassini</taxon>
        <taxon>Parnassius</taxon>
        <taxon>Driopa</taxon>
    </lineage>
</organism>
<dbReference type="Gene3D" id="3.40.50.1820">
    <property type="entry name" value="alpha/beta hydrolase"/>
    <property type="match status" value="1"/>
</dbReference>
<evidence type="ECO:0000256" key="5">
    <source>
        <dbReference type="ARBA" id="ARBA00023180"/>
    </source>
</evidence>
<keyword evidence="3 6" id="KW-0378">Hydrolase</keyword>
<dbReference type="PROSITE" id="PS00122">
    <property type="entry name" value="CARBOXYLESTERASE_B_1"/>
    <property type="match status" value="1"/>
</dbReference>